<keyword evidence="2" id="KW-0472">Membrane</keyword>
<evidence type="ECO:0000256" key="2">
    <source>
        <dbReference type="SAM" id="Phobius"/>
    </source>
</evidence>
<dbReference type="PANTHER" id="PTHR31170:SF25">
    <property type="entry name" value="BNAA09G04570D PROTEIN"/>
    <property type="match status" value="1"/>
</dbReference>
<evidence type="ECO:0000313" key="3">
    <source>
        <dbReference type="EMBL" id="EFH53990.1"/>
    </source>
</evidence>
<evidence type="ECO:0000313" key="4">
    <source>
        <dbReference type="Proteomes" id="UP000008694"/>
    </source>
</evidence>
<keyword evidence="4" id="KW-1185">Reference proteome</keyword>
<sequence length="486" mass="56893">MAILSKRRPPPPPPPPRPLPPLPPPPPPPPPQLPFGPNLPLPHIIIRRKGRRNYQLRQMLTLYFLTFIMRKKNQTQNQQPEETREEWYLETTPQLAGTSFVSTEFHSPFRKTTITPTSLKPSLLVRTTMDYHKWRAVNMVMKRTKQGIGLYIDAMKELEERARSCYKGRIGLSSNKFTQMLVLDGCFVLDLFRGAYEGFLKLGYNRNDPVFAMRGSMHSIRRDMLMLENQLPLFVLNRLLELQLGTQYQTGLVAQLAVRFFNPLMPTYMPSTKIDNSQENNKFFNPIADKEKEELHCLDVFRRSLLQPSLKPEPRLSRSRWSRKPLVADKRQQQLLHCVTELREAGTKSLFSNLIAYEQCHIDSTNDITSYIIFMDNLIDSADDIRYLHYYDIIEHWLGNDSEVADVFNRLCQEVAFDLENTYLSELSNKVDRFYNRKWNVLKATLKHKYFSNPWAYFSFFAAVILLLLTLFQSFFTSYPYFKPPS</sequence>
<feature type="compositionally biased region" description="Pro residues" evidence="1">
    <location>
        <begin position="10"/>
        <end position="36"/>
    </location>
</feature>
<dbReference type="STRING" id="81972.D7LT31"/>
<dbReference type="Gramene" id="fgenesh2_kg.5__1364__AT3G50140.1">
    <property type="protein sequence ID" value="fgenesh2_kg.5__1364__AT3G50140.1"/>
    <property type="gene ID" value="fgenesh2_kg.5__1364__AT3G50140.1"/>
</dbReference>
<protein>
    <submittedName>
        <fullName evidence="3">Uncharacterized protein</fullName>
    </submittedName>
</protein>
<gene>
    <name evidence="3" type="ORF">ARALYDRAFT_485372</name>
</gene>
<keyword evidence="2" id="KW-0812">Transmembrane</keyword>
<dbReference type="Proteomes" id="UP000008694">
    <property type="component" value="Unassembled WGS sequence"/>
</dbReference>
<dbReference type="EMBL" id="GL348717">
    <property type="protein sequence ID" value="EFH53990.1"/>
    <property type="molecule type" value="Genomic_DNA"/>
</dbReference>
<dbReference type="AlphaFoldDB" id="D7LT31"/>
<reference evidence="4" key="1">
    <citation type="journal article" date="2011" name="Nat. Genet.">
        <title>The Arabidopsis lyrata genome sequence and the basis of rapid genome size change.</title>
        <authorList>
            <person name="Hu T.T."/>
            <person name="Pattyn P."/>
            <person name="Bakker E.G."/>
            <person name="Cao J."/>
            <person name="Cheng J.-F."/>
            <person name="Clark R.M."/>
            <person name="Fahlgren N."/>
            <person name="Fawcett J.A."/>
            <person name="Grimwood J."/>
            <person name="Gundlach H."/>
            <person name="Haberer G."/>
            <person name="Hollister J.D."/>
            <person name="Ossowski S."/>
            <person name="Ottilar R.P."/>
            <person name="Salamov A.A."/>
            <person name="Schneeberger K."/>
            <person name="Spannagl M."/>
            <person name="Wang X."/>
            <person name="Yang L."/>
            <person name="Nasrallah M.E."/>
            <person name="Bergelson J."/>
            <person name="Carrington J.C."/>
            <person name="Gaut B.S."/>
            <person name="Schmutz J."/>
            <person name="Mayer K.F.X."/>
            <person name="Van de Peer Y."/>
            <person name="Grigoriev I.V."/>
            <person name="Nordborg M."/>
            <person name="Weigel D."/>
            <person name="Guo Y.-L."/>
        </authorList>
    </citation>
    <scope>NUCLEOTIDE SEQUENCE [LARGE SCALE GENOMIC DNA]</scope>
    <source>
        <strain evidence="4">cv. MN47</strain>
    </source>
</reference>
<dbReference type="InterPro" id="IPR004158">
    <property type="entry name" value="DUF247_pln"/>
</dbReference>
<dbReference type="SUPFAM" id="SSF101447">
    <property type="entry name" value="Formin homology 2 domain (FH2 domain)"/>
    <property type="match status" value="1"/>
</dbReference>
<dbReference type="eggNOG" id="ENOG502QPVJ">
    <property type="taxonomic scope" value="Eukaryota"/>
</dbReference>
<dbReference type="HOGENOM" id="CLU_020188_0_2_1"/>
<keyword evidence="2" id="KW-1133">Transmembrane helix</keyword>
<evidence type="ECO:0000256" key="1">
    <source>
        <dbReference type="SAM" id="MobiDB-lite"/>
    </source>
</evidence>
<dbReference type="PANTHER" id="PTHR31170">
    <property type="entry name" value="BNAC04G53230D PROTEIN"/>
    <property type="match status" value="1"/>
</dbReference>
<feature type="region of interest" description="Disordered" evidence="1">
    <location>
        <begin position="1"/>
        <end position="36"/>
    </location>
</feature>
<organism evidence="4">
    <name type="scientific">Arabidopsis lyrata subsp. lyrata</name>
    <name type="common">Lyre-leaved rock-cress</name>
    <dbReference type="NCBI Taxonomy" id="81972"/>
    <lineage>
        <taxon>Eukaryota</taxon>
        <taxon>Viridiplantae</taxon>
        <taxon>Streptophyta</taxon>
        <taxon>Embryophyta</taxon>
        <taxon>Tracheophyta</taxon>
        <taxon>Spermatophyta</taxon>
        <taxon>Magnoliopsida</taxon>
        <taxon>eudicotyledons</taxon>
        <taxon>Gunneridae</taxon>
        <taxon>Pentapetalae</taxon>
        <taxon>rosids</taxon>
        <taxon>malvids</taxon>
        <taxon>Brassicales</taxon>
        <taxon>Brassicaceae</taxon>
        <taxon>Camelineae</taxon>
        <taxon>Arabidopsis</taxon>
    </lineage>
</organism>
<name>D7LT31_ARALL</name>
<feature type="transmembrane region" description="Helical" evidence="2">
    <location>
        <begin position="455"/>
        <end position="476"/>
    </location>
</feature>
<proteinExistence type="predicted"/>
<accession>D7LT31</accession>
<dbReference type="Pfam" id="PF03140">
    <property type="entry name" value="DUF247"/>
    <property type="match status" value="1"/>
</dbReference>